<name>A0A261Y5Z9_9FUNG</name>
<keyword evidence="3" id="KW-1185">Reference proteome</keyword>
<accession>A0A261Y5Z9</accession>
<feature type="region of interest" description="Disordered" evidence="1">
    <location>
        <begin position="59"/>
        <end position="101"/>
    </location>
</feature>
<sequence>MYQQELGFITRADVATITGWATDFQATSAVGVESAGVGHYGGTAGSGSFGLLQTIGNDSLGGLEETSHGELDSVQRHEPNEVPDPSNTSQRPATSLNVSETPVGVDRMKVATSCAIMKAAIK</sequence>
<evidence type="ECO:0000313" key="2">
    <source>
        <dbReference type="EMBL" id="OZJ06029.1"/>
    </source>
</evidence>
<feature type="compositionally biased region" description="Polar residues" evidence="1">
    <location>
        <begin position="85"/>
        <end position="100"/>
    </location>
</feature>
<organism evidence="2 3">
    <name type="scientific">Bifiguratus adelaidae</name>
    <dbReference type="NCBI Taxonomy" id="1938954"/>
    <lineage>
        <taxon>Eukaryota</taxon>
        <taxon>Fungi</taxon>
        <taxon>Fungi incertae sedis</taxon>
        <taxon>Mucoromycota</taxon>
        <taxon>Mucoromycotina</taxon>
        <taxon>Endogonomycetes</taxon>
        <taxon>Endogonales</taxon>
        <taxon>Endogonales incertae sedis</taxon>
        <taxon>Bifiguratus</taxon>
    </lineage>
</organism>
<gene>
    <name evidence="2" type="ORF">BZG36_01105</name>
</gene>
<protein>
    <submittedName>
        <fullName evidence="2">Uncharacterized protein</fullName>
    </submittedName>
</protein>
<evidence type="ECO:0000256" key="1">
    <source>
        <dbReference type="SAM" id="MobiDB-lite"/>
    </source>
</evidence>
<reference evidence="2 3" key="1">
    <citation type="journal article" date="2017" name="Mycologia">
        <title>Bifiguratus adelaidae, gen. et sp. nov., a new member of Mucoromycotina in endophytic and soil-dwelling habitats.</title>
        <authorList>
            <person name="Torres-Cruz T.J."/>
            <person name="Billingsley Tobias T.L."/>
            <person name="Almatruk M."/>
            <person name="Hesse C."/>
            <person name="Kuske C.R."/>
            <person name="Desiro A."/>
            <person name="Benucci G.M."/>
            <person name="Bonito G."/>
            <person name="Stajich J.E."/>
            <person name="Dunlap C."/>
            <person name="Arnold A.E."/>
            <person name="Porras-Alfaro A."/>
        </authorList>
    </citation>
    <scope>NUCLEOTIDE SEQUENCE [LARGE SCALE GENOMIC DNA]</scope>
    <source>
        <strain evidence="2 3">AZ0501</strain>
    </source>
</reference>
<dbReference type="Proteomes" id="UP000242875">
    <property type="component" value="Unassembled WGS sequence"/>
</dbReference>
<comment type="caution">
    <text evidence="2">The sequence shown here is derived from an EMBL/GenBank/DDBJ whole genome shotgun (WGS) entry which is preliminary data.</text>
</comment>
<feature type="compositionally biased region" description="Basic and acidic residues" evidence="1">
    <location>
        <begin position="65"/>
        <end position="80"/>
    </location>
</feature>
<dbReference type="AlphaFoldDB" id="A0A261Y5Z9"/>
<proteinExistence type="predicted"/>
<dbReference type="EMBL" id="MVBO01000007">
    <property type="protein sequence ID" value="OZJ06029.1"/>
    <property type="molecule type" value="Genomic_DNA"/>
</dbReference>
<evidence type="ECO:0000313" key="3">
    <source>
        <dbReference type="Proteomes" id="UP000242875"/>
    </source>
</evidence>